<evidence type="ECO:0000313" key="1">
    <source>
        <dbReference type="EMBL" id="KAI4365143.1"/>
    </source>
</evidence>
<comment type="caution">
    <text evidence="1">The sequence shown here is derived from an EMBL/GenBank/DDBJ whole genome shotgun (WGS) entry which is preliminary data.</text>
</comment>
<name>A0ACB9QEM2_9MYRT</name>
<keyword evidence="2" id="KW-1185">Reference proteome</keyword>
<reference evidence="2" key="1">
    <citation type="journal article" date="2023" name="Front. Plant Sci.">
        <title>Chromosomal-level genome assembly of Melastoma candidum provides insights into trichome evolution.</title>
        <authorList>
            <person name="Zhong Y."/>
            <person name="Wu W."/>
            <person name="Sun C."/>
            <person name="Zou P."/>
            <person name="Liu Y."/>
            <person name="Dai S."/>
            <person name="Zhou R."/>
        </authorList>
    </citation>
    <scope>NUCLEOTIDE SEQUENCE [LARGE SCALE GENOMIC DNA]</scope>
</reference>
<proteinExistence type="predicted"/>
<sequence>MMRMTNNNSSCEVNSEEKMMMKKKIGVINIIPPSSSVAVTTTTAINEWSQDNHESDFLPTPGGVGGGRGGGGGGVMLKQMKAQHPPGSVPAPVPQQDQGPWSCPRCNSSNTKFCYYNNYSLSQPRHFCKSCKRYWTRGGTLRNVPVGGGCRKNKRVKRPSPAGVTPAVTLGTASRAGDGNAPAAFPYGNPHELELSYAALGFSSGIGESAMGGFTGELVVNPSSNSVVPGYGAATDFLGMSSVGEIPCTSSPLLASMIFQEQQKFMINGGLGLKPSCPLENDVQVKFAEGLVDWSAPQQGQFDEVGLSDLPASCWNTFANSISSWHRNESGNNAGSSIPSLI</sequence>
<gene>
    <name evidence="1" type="ORF">MLD38_021158</name>
</gene>
<dbReference type="EMBL" id="CM042885">
    <property type="protein sequence ID" value="KAI4365143.1"/>
    <property type="molecule type" value="Genomic_DNA"/>
</dbReference>
<dbReference type="Proteomes" id="UP001057402">
    <property type="component" value="Chromosome 6"/>
</dbReference>
<evidence type="ECO:0000313" key="2">
    <source>
        <dbReference type="Proteomes" id="UP001057402"/>
    </source>
</evidence>
<protein>
    <submittedName>
        <fullName evidence="1">Uncharacterized protein</fullName>
    </submittedName>
</protein>
<organism evidence="1 2">
    <name type="scientific">Melastoma candidum</name>
    <dbReference type="NCBI Taxonomy" id="119954"/>
    <lineage>
        <taxon>Eukaryota</taxon>
        <taxon>Viridiplantae</taxon>
        <taxon>Streptophyta</taxon>
        <taxon>Embryophyta</taxon>
        <taxon>Tracheophyta</taxon>
        <taxon>Spermatophyta</taxon>
        <taxon>Magnoliopsida</taxon>
        <taxon>eudicotyledons</taxon>
        <taxon>Gunneridae</taxon>
        <taxon>Pentapetalae</taxon>
        <taxon>rosids</taxon>
        <taxon>malvids</taxon>
        <taxon>Myrtales</taxon>
        <taxon>Melastomataceae</taxon>
        <taxon>Melastomatoideae</taxon>
        <taxon>Melastomateae</taxon>
        <taxon>Melastoma</taxon>
    </lineage>
</organism>
<accession>A0ACB9QEM2</accession>